<feature type="DNA-binding region" description="H-T-H motif" evidence="5">
    <location>
        <begin position="29"/>
        <end position="48"/>
    </location>
</feature>
<keyword evidence="10" id="KW-1185">Reference proteome</keyword>
<dbReference type="GO" id="GO:0000976">
    <property type="term" value="F:transcription cis-regulatory region binding"/>
    <property type="evidence" value="ECO:0007669"/>
    <property type="project" value="TreeGrafter"/>
</dbReference>
<dbReference type="Proteomes" id="UP000183529">
    <property type="component" value="Unassembled WGS sequence"/>
</dbReference>
<dbReference type="EMBL" id="FNZM01000018">
    <property type="protein sequence ID" value="SEK09977.1"/>
    <property type="molecule type" value="Genomic_DNA"/>
</dbReference>
<name>A0A1A5XLL3_9BURK</name>
<dbReference type="PANTHER" id="PTHR30055">
    <property type="entry name" value="HTH-TYPE TRANSCRIPTIONAL REGULATOR RUTR"/>
    <property type="match status" value="1"/>
</dbReference>
<organism evidence="8 9">
    <name type="scientific">Paraburkholderia tropica</name>
    <dbReference type="NCBI Taxonomy" id="92647"/>
    <lineage>
        <taxon>Bacteria</taxon>
        <taxon>Pseudomonadati</taxon>
        <taxon>Pseudomonadota</taxon>
        <taxon>Betaproteobacteria</taxon>
        <taxon>Burkholderiales</taxon>
        <taxon>Burkholderiaceae</taxon>
        <taxon>Paraburkholderia</taxon>
    </lineage>
</organism>
<reference evidence="7 10" key="2">
    <citation type="submission" date="2018-05" db="EMBL/GenBank/DDBJ databases">
        <title>Genomic Encyclopedia of Type Strains, Phase IV (KMG-V): Genome sequencing to study the core and pangenomes of soil and plant-associated prokaryotes.</title>
        <authorList>
            <person name="Whitman W."/>
        </authorList>
    </citation>
    <scope>NUCLEOTIDE SEQUENCE [LARGE SCALE GENOMIC DNA]</scope>
    <source>
        <strain evidence="7 10">SIr-6563</strain>
    </source>
</reference>
<dbReference type="AlphaFoldDB" id="A0A1A5XLL3"/>
<dbReference type="Pfam" id="PF00440">
    <property type="entry name" value="TetR_N"/>
    <property type="match status" value="1"/>
</dbReference>
<evidence type="ECO:0000313" key="10">
    <source>
        <dbReference type="Proteomes" id="UP000247515"/>
    </source>
</evidence>
<dbReference type="PROSITE" id="PS50977">
    <property type="entry name" value="HTH_TETR_2"/>
    <property type="match status" value="1"/>
</dbReference>
<keyword evidence="4" id="KW-0804">Transcription</keyword>
<keyword evidence="2" id="KW-0805">Transcription regulation</keyword>
<evidence type="ECO:0000313" key="7">
    <source>
        <dbReference type="EMBL" id="PXX19358.1"/>
    </source>
</evidence>
<dbReference type="InterPro" id="IPR009057">
    <property type="entry name" value="Homeodomain-like_sf"/>
</dbReference>
<proteinExistence type="predicted"/>
<evidence type="ECO:0000256" key="5">
    <source>
        <dbReference type="PROSITE-ProRule" id="PRU00335"/>
    </source>
</evidence>
<dbReference type="InterPro" id="IPR023772">
    <property type="entry name" value="DNA-bd_HTH_TetR-type_CS"/>
</dbReference>
<accession>A0A1A5XLL3</accession>
<dbReference type="Gene3D" id="1.10.10.60">
    <property type="entry name" value="Homeodomain-like"/>
    <property type="match status" value="1"/>
</dbReference>
<dbReference type="InterPro" id="IPR050109">
    <property type="entry name" value="HTH-type_TetR-like_transc_reg"/>
</dbReference>
<dbReference type="GeneID" id="61307383"/>
<feature type="domain" description="HTH tetR-type" evidence="6">
    <location>
        <begin position="6"/>
        <end position="66"/>
    </location>
</feature>
<dbReference type="PROSITE" id="PS01081">
    <property type="entry name" value="HTH_TETR_1"/>
    <property type="match status" value="1"/>
</dbReference>
<dbReference type="Proteomes" id="UP000247515">
    <property type="component" value="Unassembled WGS sequence"/>
</dbReference>
<evidence type="ECO:0000256" key="4">
    <source>
        <dbReference type="ARBA" id="ARBA00023163"/>
    </source>
</evidence>
<dbReference type="InterPro" id="IPR039536">
    <property type="entry name" value="TetR_C_Proteobacteria"/>
</dbReference>
<sequence>MRKKTEEKRQSIIDAALEVFREVGFEQASMTQIATRSGASKATLYSYFDSKEALFAETMTSRASSEIRQAFDRLTLDVPLRESLTAFGLHYLGAVLQPSFLSTRRLCVQEVDRSNVGRVLYETGPQQGLMHVRDFLASAIEARTIRPCEPEVAARHLLALIEAELVELALLGYEVKTSRAKLTPVVNRAVDVFVAAYAAGAPAAK</sequence>
<evidence type="ECO:0000259" key="6">
    <source>
        <dbReference type="PROSITE" id="PS50977"/>
    </source>
</evidence>
<evidence type="ECO:0000313" key="8">
    <source>
        <dbReference type="EMBL" id="SEK09977.1"/>
    </source>
</evidence>
<keyword evidence="3 5" id="KW-0238">DNA-binding</keyword>
<dbReference type="Gene3D" id="1.10.357.10">
    <property type="entry name" value="Tetracycline Repressor, domain 2"/>
    <property type="match status" value="1"/>
</dbReference>
<comment type="caution">
    <text evidence="8">The sequence shown here is derived from an EMBL/GenBank/DDBJ whole genome shotgun (WGS) entry which is preliminary data.</text>
</comment>
<dbReference type="InterPro" id="IPR001647">
    <property type="entry name" value="HTH_TetR"/>
</dbReference>
<gene>
    <name evidence="7" type="ORF">C7400_103349</name>
    <name evidence="8" type="ORF">SAMN05216550_118102</name>
</gene>
<dbReference type="PRINTS" id="PR00455">
    <property type="entry name" value="HTHTETR"/>
</dbReference>
<evidence type="ECO:0000256" key="1">
    <source>
        <dbReference type="ARBA" id="ARBA00022491"/>
    </source>
</evidence>
<dbReference type="Pfam" id="PF14246">
    <property type="entry name" value="TetR_C_7"/>
    <property type="match status" value="1"/>
</dbReference>
<dbReference type="EMBL" id="QJJV01000003">
    <property type="protein sequence ID" value="PXX19358.1"/>
    <property type="molecule type" value="Genomic_DNA"/>
</dbReference>
<evidence type="ECO:0000256" key="2">
    <source>
        <dbReference type="ARBA" id="ARBA00023015"/>
    </source>
</evidence>
<dbReference type="PANTHER" id="PTHR30055:SF119">
    <property type="entry name" value="NALC"/>
    <property type="match status" value="1"/>
</dbReference>
<dbReference type="RefSeq" id="WP_065057826.1">
    <property type="nucleotide sequence ID" value="NZ_CADFGN010000004.1"/>
</dbReference>
<protein>
    <submittedName>
        <fullName evidence="7">TetR family transcriptional regulator</fullName>
    </submittedName>
    <submittedName>
        <fullName evidence="8">Transcriptional regulator, TetR family</fullName>
    </submittedName>
</protein>
<dbReference type="SUPFAM" id="SSF46689">
    <property type="entry name" value="Homeodomain-like"/>
    <property type="match status" value="1"/>
</dbReference>
<keyword evidence="1" id="KW-0678">Repressor</keyword>
<dbReference type="GO" id="GO:0003700">
    <property type="term" value="F:DNA-binding transcription factor activity"/>
    <property type="evidence" value="ECO:0007669"/>
    <property type="project" value="TreeGrafter"/>
</dbReference>
<dbReference type="OrthoDB" id="8535430at2"/>
<evidence type="ECO:0000256" key="3">
    <source>
        <dbReference type="ARBA" id="ARBA00023125"/>
    </source>
</evidence>
<dbReference type="FunFam" id="1.10.10.60:FF:000141">
    <property type="entry name" value="TetR family transcriptional regulator"/>
    <property type="match status" value="1"/>
</dbReference>
<reference evidence="8 9" key="1">
    <citation type="submission" date="2016-10" db="EMBL/GenBank/DDBJ databases">
        <authorList>
            <person name="Varghese N."/>
            <person name="Submissions S."/>
        </authorList>
    </citation>
    <scope>NUCLEOTIDE SEQUENCE [LARGE SCALE GENOMIC DNA]</scope>
    <source>
        <strain evidence="8 9">LMG 22274</strain>
    </source>
</reference>
<evidence type="ECO:0000313" key="9">
    <source>
        <dbReference type="Proteomes" id="UP000183529"/>
    </source>
</evidence>